<dbReference type="Gene3D" id="2.40.70.10">
    <property type="entry name" value="Acid Proteases"/>
    <property type="match status" value="1"/>
</dbReference>
<name>A0A4R6IJ33_9SPHI</name>
<dbReference type="GO" id="GO:0008233">
    <property type="term" value="F:peptidase activity"/>
    <property type="evidence" value="ECO:0007669"/>
    <property type="project" value="UniProtKB-KW"/>
</dbReference>
<accession>A0A4R6IJ33</accession>
<keyword evidence="2" id="KW-1185">Reference proteome</keyword>
<keyword evidence="1" id="KW-0645">Protease</keyword>
<dbReference type="AlphaFoldDB" id="A0A4R6IJ33"/>
<reference evidence="1 2" key="1">
    <citation type="submission" date="2019-03" db="EMBL/GenBank/DDBJ databases">
        <title>Genomic Encyclopedia of Archaeal and Bacterial Type Strains, Phase II (KMG-II): from individual species to whole genera.</title>
        <authorList>
            <person name="Goeker M."/>
        </authorList>
    </citation>
    <scope>NUCLEOTIDE SEQUENCE [LARGE SCALE GENOMIC DNA]</scope>
    <source>
        <strain evidence="1 2">DSM 19034</strain>
    </source>
</reference>
<dbReference type="OrthoDB" id="7433208at2"/>
<dbReference type="Proteomes" id="UP000295499">
    <property type="component" value="Unassembled WGS sequence"/>
</dbReference>
<gene>
    <name evidence="1" type="ORF">CLV32_3128</name>
</gene>
<protein>
    <submittedName>
        <fullName evidence="1">Aspartyl protease</fullName>
    </submittedName>
</protein>
<proteinExistence type="predicted"/>
<sequence length="145" mass="16041">MPNTIIPLTLINLNDDGFHLLVEIVVYREKHLVVLDTGASRSVFDITFTDQFAIKPLTDDDLVADENFATTLFSTSNTVVATFPQLKIGRMVLSEYAAVALDLSSVNEAYEQLGHPKVAGILGGDILFKHAAKIDYKRLKLILSY</sequence>
<evidence type="ECO:0000313" key="2">
    <source>
        <dbReference type="Proteomes" id="UP000295499"/>
    </source>
</evidence>
<dbReference type="RefSeq" id="WP_133556970.1">
    <property type="nucleotide sequence ID" value="NZ_SNWM01000003.1"/>
</dbReference>
<comment type="caution">
    <text evidence="1">The sequence shown here is derived from an EMBL/GenBank/DDBJ whole genome shotgun (WGS) entry which is preliminary data.</text>
</comment>
<keyword evidence="1" id="KW-0378">Hydrolase</keyword>
<evidence type="ECO:0000313" key="1">
    <source>
        <dbReference type="EMBL" id="TDO22014.1"/>
    </source>
</evidence>
<dbReference type="InterPro" id="IPR021109">
    <property type="entry name" value="Peptidase_aspartic_dom_sf"/>
</dbReference>
<organism evidence="1 2">
    <name type="scientific">Pedobacter duraquae</name>
    <dbReference type="NCBI Taxonomy" id="425511"/>
    <lineage>
        <taxon>Bacteria</taxon>
        <taxon>Pseudomonadati</taxon>
        <taxon>Bacteroidota</taxon>
        <taxon>Sphingobacteriia</taxon>
        <taxon>Sphingobacteriales</taxon>
        <taxon>Sphingobacteriaceae</taxon>
        <taxon>Pedobacter</taxon>
    </lineage>
</organism>
<dbReference type="GO" id="GO:0006508">
    <property type="term" value="P:proteolysis"/>
    <property type="evidence" value="ECO:0007669"/>
    <property type="project" value="UniProtKB-KW"/>
</dbReference>
<dbReference type="EMBL" id="SNWM01000003">
    <property type="protein sequence ID" value="TDO22014.1"/>
    <property type="molecule type" value="Genomic_DNA"/>
</dbReference>